<dbReference type="Proteomes" id="UP001516400">
    <property type="component" value="Unassembled WGS sequence"/>
</dbReference>
<comment type="caution">
    <text evidence="1">The sequence shown here is derived from an EMBL/GenBank/DDBJ whole genome shotgun (WGS) entry which is preliminary data.</text>
</comment>
<accession>A0ABD2NRK4</accession>
<protein>
    <submittedName>
        <fullName evidence="1">Uncharacterized protein</fullName>
    </submittedName>
</protein>
<name>A0ABD2NRK4_9CUCU</name>
<keyword evidence="2" id="KW-1185">Reference proteome</keyword>
<gene>
    <name evidence="1" type="ORF">HHI36_004291</name>
</gene>
<proteinExistence type="predicted"/>
<dbReference type="EMBL" id="JABFTP020000144">
    <property type="protein sequence ID" value="KAL3281067.1"/>
    <property type="molecule type" value="Genomic_DNA"/>
</dbReference>
<dbReference type="AlphaFoldDB" id="A0ABD2NRK4"/>
<evidence type="ECO:0000313" key="1">
    <source>
        <dbReference type="EMBL" id="KAL3281067.1"/>
    </source>
</evidence>
<organism evidence="1 2">
    <name type="scientific">Cryptolaemus montrouzieri</name>
    <dbReference type="NCBI Taxonomy" id="559131"/>
    <lineage>
        <taxon>Eukaryota</taxon>
        <taxon>Metazoa</taxon>
        <taxon>Ecdysozoa</taxon>
        <taxon>Arthropoda</taxon>
        <taxon>Hexapoda</taxon>
        <taxon>Insecta</taxon>
        <taxon>Pterygota</taxon>
        <taxon>Neoptera</taxon>
        <taxon>Endopterygota</taxon>
        <taxon>Coleoptera</taxon>
        <taxon>Polyphaga</taxon>
        <taxon>Cucujiformia</taxon>
        <taxon>Coccinelloidea</taxon>
        <taxon>Coccinellidae</taxon>
        <taxon>Scymninae</taxon>
        <taxon>Scymnini</taxon>
        <taxon>Cryptolaemus</taxon>
    </lineage>
</organism>
<reference evidence="1 2" key="1">
    <citation type="journal article" date="2021" name="BMC Biol.">
        <title>Horizontally acquired antibacterial genes associated with adaptive radiation of ladybird beetles.</title>
        <authorList>
            <person name="Li H.S."/>
            <person name="Tang X.F."/>
            <person name="Huang Y.H."/>
            <person name="Xu Z.Y."/>
            <person name="Chen M.L."/>
            <person name="Du X.Y."/>
            <person name="Qiu B.Y."/>
            <person name="Chen P.T."/>
            <person name="Zhang W."/>
            <person name="Slipinski A."/>
            <person name="Escalona H.E."/>
            <person name="Waterhouse R.M."/>
            <person name="Zwick A."/>
            <person name="Pang H."/>
        </authorList>
    </citation>
    <scope>NUCLEOTIDE SEQUENCE [LARGE SCALE GENOMIC DNA]</scope>
    <source>
        <strain evidence="1">SYSU2018</strain>
    </source>
</reference>
<evidence type="ECO:0000313" key="2">
    <source>
        <dbReference type="Proteomes" id="UP001516400"/>
    </source>
</evidence>
<sequence>METTQYETRIPYRIPIPQLSILPSQTSVVLDSSFPQHHNIIVPISNLPSQVSTPEIHKENQQVEKKMNRSTDDSKISFTVSFGDDKGLYAKLVTGGTCGYQRNSKSSASAGGMYQTQFHTSSGVEPPCSDGTCTKTPNTPLNTYLQPPVAQDKPHNQTNAVLDGSSPQHNNGIVSILNLPSKVPTPEIDIKPTSGEKGLQKPFDNSKISFTVSSGDDKSFSTDSASSYTKTLTPVTPETHHIGVPSKQNDQKHDVRIVYVSNPIGSLYNLKRLSQKTSIVVGTQTFSGKSYATSGTVGSTNAENIFPTYIGQVVGFNRIHEVPKDIVPFKESSHLFELEQTQTVIQPDSNIKNM</sequence>